<dbReference type="RefSeq" id="WP_046525504.1">
    <property type="nucleotide sequence ID" value="NZ_LAYY01000033.1"/>
</dbReference>
<evidence type="ECO:0000313" key="2">
    <source>
        <dbReference type="EMBL" id="KKK36337.1"/>
    </source>
</evidence>
<dbReference type="OrthoDB" id="1795989at2"/>
<feature type="transmembrane region" description="Helical" evidence="1">
    <location>
        <begin position="219"/>
        <end position="240"/>
    </location>
</feature>
<evidence type="ECO:0000256" key="1">
    <source>
        <dbReference type="SAM" id="Phobius"/>
    </source>
</evidence>
<feature type="transmembrane region" description="Helical" evidence="1">
    <location>
        <begin position="67"/>
        <end position="86"/>
    </location>
</feature>
<reference evidence="2 3" key="1">
    <citation type="submission" date="2015-04" db="EMBL/GenBank/DDBJ databases">
        <title>Taxonomic description and genome sequence of Bacillus campisalis sp. nov., a novel member of the genus Bacillus isolated from solar saltern.</title>
        <authorList>
            <person name="Mathan Kumar R."/>
            <person name="Kaur G."/>
            <person name="Kumar A."/>
            <person name="Singh N.K."/>
            <person name="Kaur N."/>
            <person name="Kumar N."/>
            <person name="Mayilraj S."/>
        </authorList>
    </citation>
    <scope>NUCLEOTIDE SEQUENCE [LARGE SCALE GENOMIC DNA]</scope>
    <source>
        <strain evidence="2 3">SA2-6</strain>
    </source>
</reference>
<proteinExistence type="predicted"/>
<organism evidence="2 3">
    <name type="scientific">Mesobacillus campisalis</name>
    <dbReference type="NCBI Taxonomy" id="1408103"/>
    <lineage>
        <taxon>Bacteria</taxon>
        <taxon>Bacillati</taxon>
        <taxon>Bacillota</taxon>
        <taxon>Bacilli</taxon>
        <taxon>Bacillales</taxon>
        <taxon>Bacillaceae</taxon>
        <taxon>Mesobacillus</taxon>
    </lineage>
</organism>
<keyword evidence="3" id="KW-1185">Reference proteome</keyword>
<dbReference type="EMBL" id="LAYY01000033">
    <property type="protein sequence ID" value="KKK36337.1"/>
    <property type="molecule type" value="Genomic_DNA"/>
</dbReference>
<dbReference type="Proteomes" id="UP000034166">
    <property type="component" value="Unassembled WGS sequence"/>
</dbReference>
<feature type="transmembrane region" description="Helical" evidence="1">
    <location>
        <begin position="107"/>
        <end position="135"/>
    </location>
</feature>
<sequence>MMSLARTSSGDIVKRQYAFKLKAHIDSYSSLVGIQMLALLFSFGGVGSMGSYGDGLNLEVKYYSSDLVLVFTAIWAFVTATTLTTRPYRNHDFTFVSNRLTSSLSNILFLASISLAGALTAMLAGNLLKVFVFIFADGPIYNQGTGLADLAAGTVIALFYLFLVTSAGYLIGSLVQVSKLFVILIPVVFFGSLFLDAVANREPIVNNVFQFYIMESSLLLLMVKTLITSAALLAAAVAILNRLEVRR</sequence>
<keyword evidence="1" id="KW-0472">Membrane</keyword>
<gene>
    <name evidence="2" type="ORF">WQ57_19830</name>
</gene>
<feature type="transmembrane region" description="Helical" evidence="1">
    <location>
        <begin position="147"/>
        <end position="171"/>
    </location>
</feature>
<name>A0A0M2STP1_9BACI</name>
<dbReference type="PATRIC" id="fig|1408103.3.peg.4391"/>
<feature type="transmembrane region" description="Helical" evidence="1">
    <location>
        <begin position="28"/>
        <end position="47"/>
    </location>
</feature>
<keyword evidence="1" id="KW-0812">Transmembrane</keyword>
<keyword evidence="1" id="KW-1133">Transmembrane helix</keyword>
<comment type="caution">
    <text evidence="2">The sequence shown here is derived from an EMBL/GenBank/DDBJ whole genome shotgun (WGS) entry which is preliminary data.</text>
</comment>
<evidence type="ECO:0000313" key="3">
    <source>
        <dbReference type="Proteomes" id="UP000034166"/>
    </source>
</evidence>
<feature type="transmembrane region" description="Helical" evidence="1">
    <location>
        <begin position="180"/>
        <end position="199"/>
    </location>
</feature>
<accession>A0A0M2STP1</accession>
<protein>
    <submittedName>
        <fullName evidence="2">Uncharacterized protein</fullName>
    </submittedName>
</protein>
<dbReference type="AlphaFoldDB" id="A0A0M2STP1"/>